<dbReference type="EMBL" id="FQVH01000043">
    <property type="protein sequence ID" value="SHF76596.1"/>
    <property type="molecule type" value="Genomic_DNA"/>
</dbReference>
<name>A0A1M5EBN6_9THEO</name>
<dbReference type="Proteomes" id="UP000184088">
    <property type="component" value="Unassembled WGS sequence"/>
</dbReference>
<protein>
    <submittedName>
        <fullName evidence="1">Uncharacterized protein</fullName>
    </submittedName>
</protein>
<dbReference type="InterPro" id="IPR021618">
    <property type="entry name" value="DUF3232"/>
</dbReference>
<evidence type="ECO:0000313" key="2">
    <source>
        <dbReference type="Proteomes" id="UP000184088"/>
    </source>
</evidence>
<dbReference type="AlphaFoldDB" id="A0A1M5EBN6"/>
<dbReference type="OrthoDB" id="1911539at2"/>
<gene>
    <name evidence="1" type="ORF">SAMN02746089_02518</name>
</gene>
<dbReference type="STRING" id="1121256.SAMN02746089_02518"/>
<sequence length="98" mass="11131">MEDYIKDCNHYAKTVADMEGALTVARYRLEGEEYREYIANLDRNRKIAHDALIASTKLLNKLCKIYGEPAIYTGGESRIEIAKFAIAVTDELVTTRTL</sequence>
<reference evidence="1 2" key="1">
    <citation type="submission" date="2016-11" db="EMBL/GenBank/DDBJ databases">
        <authorList>
            <person name="Jaros S."/>
            <person name="Januszkiewicz K."/>
            <person name="Wedrychowicz H."/>
        </authorList>
    </citation>
    <scope>NUCLEOTIDE SEQUENCE [LARGE SCALE GENOMIC DNA]</scope>
    <source>
        <strain evidence="1 2">DSM 17918</strain>
    </source>
</reference>
<dbReference type="Gene3D" id="1.10.287.800">
    <property type="entry name" value="protein ne1242"/>
    <property type="match status" value="1"/>
</dbReference>
<keyword evidence="2" id="KW-1185">Reference proteome</keyword>
<proteinExistence type="predicted"/>
<organism evidence="1 2">
    <name type="scientific">Caldanaerobius fijiensis DSM 17918</name>
    <dbReference type="NCBI Taxonomy" id="1121256"/>
    <lineage>
        <taxon>Bacteria</taxon>
        <taxon>Bacillati</taxon>
        <taxon>Bacillota</taxon>
        <taxon>Clostridia</taxon>
        <taxon>Thermoanaerobacterales</taxon>
        <taxon>Thermoanaerobacteraceae</taxon>
        <taxon>Caldanaerobius</taxon>
    </lineage>
</organism>
<dbReference type="Pfam" id="PF11554">
    <property type="entry name" value="DUF3232"/>
    <property type="match status" value="1"/>
</dbReference>
<dbReference type="RefSeq" id="WP_073346002.1">
    <property type="nucleotide sequence ID" value="NZ_FQVH01000043.1"/>
</dbReference>
<accession>A0A1M5EBN6</accession>
<evidence type="ECO:0000313" key="1">
    <source>
        <dbReference type="EMBL" id="SHF76596.1"/>
    </source>
</evidence>